<feature type="compositionally biased region" description="Acidic residues" evidence="1">
    <location>
        <begin position="694"/>
        <end position="720"/>
    </location>
</feature>
<organism evidence="2 3">
    <name type="scientific">Aphidius gifuensis</name>
    <name type="common">Parasitoid wasp</name>
    <dbReference type="NCBI Taxonomy" id="684658"/>
    <lineage>
        <taxon>Eukaryota</taxon>
        <taxon>Metazoa</taxon>
        <taxon>Ecdysozoa</taxon>
        <taxon>Arthropoda</taxon>
        <taxon>Hexapoda</taxon>
        <taxon>Insecta</taxon>
        <taxon>Pterygota</taxon>
        <taxon>Neoptera</taxon>
        <taxon>Endopterygota</taxon>
        <taxon>Hymenoptera</taxon>
        <taxon>Apocrita</taxon>
        <taxon>Ichneumonoidea</taxon>
        <taxon>Braconidae</taxon>
        <taxon>Aphidiinae</taxon>
        <taxon>Aphidius</taxon>
    </lineage>
</organism>
<feature type="compositionally biased region" description="Basic and acidic residues" evidence="1">
    <location>
        <begin position="1477"/>
        <end position="1495"/>
    </location>
</feature>
<proteinExistence type="predicted"/>
<feature type="region of interest" description="Disordered" evidence="1">
    <location>
        <begin position="903"/>
        <end position="958"/>
    </location>
</feature>
<protein>
    <submittedName>
        <fullName evidence="2">Uncharacterized protein</fullName>
    </submittedName>
</protein>
<feature type="compositionally biased region" description="Acidic residues" evidence="1">
    <location>
        <begin position="949"/>
        <end position="958"/>
    </location>
</feature>
<evidence type="ECO:0000256" key="1">
    <source>
        <dbReference type="SAM" id="MobiDB-lite"/>
    </source>
</evidence>
<dbReference type="Gene3D" id="3.90.70.120">
    <property type="match status" value="4"/>
</dbReference>
<dbReference type="OrthoDB" id="7672055at2759"/>
<accession>A0A835CNX0</accession>
<feature type="region of interest" description="Disordered" evidence="1">
    <location>
        <begin position="692"/>
        <end position="726"/>
    </location>
</feature>
<feature type="compositionally biased region" description="Basic and acidic residues" evidence="1">
    <location>
        <begin position="2510"/>
        <end position="2520"/>
    </location>
</feature>
<evidence type="ECO:0000313" key="3">
    <source>
        <dbReference type="Proteomes" id="UP000639338"/>
    </source>
</evidence>
<gene>
    <name evidence="2" type="ORF">HCN44_003277</name>
</gene>
<comment type="caution">
    <text evidence="2">The sequence shown here is derived from an EMBL/GenBank/DDBJ whole genome shotgun (WGS) entry which is preliminary data.</text>
</comment>
<dbReference type="PANTHER" id="PTHR40552:SF6">
    <property type="entry name" value="FI09606P-RELATED"/>
    <property type="match status" value="1"/>
</dbReference>
<name>A0A835CNX0_APHGI</name>
<dbReference type="EMBL" id="JACMRX010000006">
    <property type="protein sequence ID" value="KAF7987515.1"/>
    <property type="molecule type" value="Genomic_DNA"/>
</dbReference>
<keyword evidence="3" id="KW-1185">Reference proteome</keyword>
<feature type="compositionally biased region" description="Acidic residues" evidence="1">
    <location>
        <begin position="912"/>
        <end position="939"/>
    </location>
</feature>
<feature type="region of interest" description="Disordered" evidence="1">
    <location>
        <begin position="2493"/>
        <end position="2520"/>
    </location>
</feature>
<feature type="compositionally biased region" description="Acidic residues" evidence="1">
    <location>
        <begin position="1496"/>
        <end position="1514"/>
    </location>
</feature>
<reference evidence="2 3" key="1">
    <citation type="submission" date="2020-08" db="EMBL/GenBank/DDBJ databases">
        <title>Aphidius gifuensis genome sequencing and assembly.</title>
        <authorList>
            <person name="Du Z."/>
        </authorList>
    </citation>
    <scope>NUCLEOTIDE SEQUENCE [LARGE SCALE GENOMIC DNA]</scope>
    <source>
        <strain evidence="2">YNYX2018</strain>
        <tissue evidence="2">Adults</tissue>
    </source>
</reference>
<evidence type="ECO:0000313" key="2">
    <source>
        <dbReference type="EMBL" id="KAF7987515.1"/>
    </source>
</evidence>
<dbReference type="PANTHER" id="PTHR40552">
    <property type="entry name" value="AT05186P-RELATED"/>
    <property type="match status" value="1"/>
</dbReference>
<dbReference type="Proteomes" id="UP000639338">
    <property type="component" value="Unassembled WGS sequence"/>
</dbReference>
<feature type="region of interest" description="Disordered" evidence="1">
    <location>
        <begin position="1477"/>
        <end position="1519"/>
    </location>
</feature>
<sequence length="2520" mass="291334">MESRNKWLMELAECDKVISNKEIDKHGWTANEVTEADENVSDDEVDEDLETERHRLNKILGLPADTYSLTRIQTKLQNDAKYGIKSGHTHMNMIKFSPLSRGLQGAAIAIAAFATTSQSKASCWTDTIIDDIIEDGDTWYCKSYNNNKTTDRRLLTVLNLLPSLIIQKKNIVYMNIDEAVYTGSFRTDNPTEMHFVKAIKLFFNTHNACIITSPILNISIWREDKFLNAFDAQPRLDNLIPDNVNGSVKLMKLDNLDDVIYIILEKSNIDKENFVIYPISIKANVVINPDDIDHINEPERRPSAYNIDKKFRAIVKSTFHINHSNVTSVLQGRGHLIISIAAIIYTKLINAKKWTTPIIDLIFNQSHIFIIDLARVLGKKFDDTFDIKIDDIFGNIYLGIYHCKIKLTTNVIPGQGKKGKINIEIGLRDFFKDNYCGILEIKKIYYAIWKDDDKYYYLDPFSCDDEGYRVDKNDPDNKLKYESASGCVIMNSSINELIEIILENTGNTDKDPFFIHGINVLYIKTNENSRETIVYREKNTNRRPIGVDNVVPIKDECIVEIDMTPKPRLDNNEKNKNIYCQYPDIMKNGDDYVSVRQQTSVMIIDYENEELLKFYKIINSNRFIIHASSSCIDDKFLVTSQGRQGLSMALSAIYFSKIKHPSQWQTNDLDKIIYFGDKTHGELVDWICRGSPEINDDDEDEDDEDDEDDDENDEEEDEEKIQENEEKKDVKLIKKIPNYIDIKMLPKKLKIDNNTVKFKIIKSIIEGNADPMVNLGEAFEQYFRKYNELIIENKNLTYIIWKQDGNYFTFNPYGGDEEGWRYYGCPASFVVTDKITELVDLFYGILEFNDKTFKLHFINIEKIGPNNKYKSPLSIDLTGIEFEKYQTVFLPLTDDDILALKPQGNKTLKDNDESDEDEEGDDDDDDDDEDEEDDDDEEDKKEKDKLVEEEKEEEDEILVDPLLIVEEQNHPDTPSKLNLFLLTANINLQDEIIDQQAKEAIEYEKLKYNHPPPYVLPQKKVLKMLLNAKKASKSISSLVSCFSIDSKLAIKTYLTQYNNDINAIITNDNITSTKLIKLPKKKYLISRISPIGFTPLRAINDIFIHDENDDIINMKKCQDKNLIIQNENLCFSNELTKFTNDNNIKPLIIPIGPIIKTPISVKIAKPCMKNNKKRQCKLSADERDNLKLDKIVCYTEDILFNMLFPMKSINNENEQFKIVENNRDIETANDGKKNSSISMNANRSSDEYIDTQSLIENEDFISTNNDSIFIISANMKLENRNNKEEHHHKACYYAAILCILAKTVKNIHEFYGSLLDQLIILASKYYNKTGLLRYKQVRNFRNINILNIKFNIIVKQIIYADPENYENDLLTNKIKEYLSKYPSGILIFDNASYAFWFSNGCYYIFDPYPCDDEGHASDTGTGCVLKYCKLDDMIDKISNYSGVDVTKPYRIHNLSIGHIEMINHDDNKKTKFTLKENNKSDDENAYEKEDYHDVVDADNDDDDDKSEDDNEEEQEILKSKSQESLIELTSWLDEVNKNKKSNTNLTPKPAYVALNNLHASVLEVTVVEDDITQAILTPFKLSKDKNITNEYIRKKPYIRKFNKQSIILLPIDLCIISWSCIIDPSKWSENIIKAIYETSKDISFDCLLSSEDFTVDNMIDGMLTEFEIGNYNFKTVFAPLHIGKLYSHQGWNLSMSLKKIFDNSIYTGAIIFCGTSHIGVMKKLNKLYAWWCIDDTKNIKIIMSDNMEDYLKIIIQKINITEEIEFKIRIITVSYAKILDPNCSDIGGLHDEIMPSSSLPQIHQNNNGPYDLHAIFKPTIPGLKPIFVFGTVALDSFDIINEPNVKRCYFVGILSVMMKRDIIQSPMPSIIDKIIKLSEDLYRQFNQPKYHTEHIIHNVNLMNRIFEFRDVASSLNVLHNNHEKNNFFSTVKKELKKYFNKHNDGVIHFSNCCYGFWYSQSTNCYYYLDPYRCNAKGKRQLNNIGNSCLKIFSTLCQMIESMSKNKINNTTGFFIHQIHIESINALTDKNFKEDFMWIYLDYHWSFSHQKLPSVLDKKLDNKTNKKRKKNDNICKNLNDDNDQNKNILYWNNYVIEIPQLIYSLWGTIGTYDERFANRIGKNKMAICISIIAMQNLCHPSKWTSAILDSAVICGDCYYIESIKNKRNNLMDNDGFNLQSCFKIYPHIWKIKYLPKKCGVLYDNNDKLSLAVTLKLALEESNNILLNCDNITIGIIKCEDGYYAVDPCWTGPPLFIRNHGAVYVLRCRNISALIYALIKMINTNLRLEFNITPIIFEYKKEICKSSNVKTMKKKIFMEPLDTKPGFTRGPCTPVPGSITAGNQDIYSEYKNNIKLGMEHGSELENPIIPSPIPHLSDERTKNFMISTKWHKYSGQNQPRKSSSPIDDINIYDNPKMTSSSPSFLDVCDDYPKTIDFIDDKLIKSKIKQQKNKTSLSIPLDCLPPKKFILKENKKEYKKTIAEMSDDVYKNYQHQSKVEKKTDEQLDEDLDEKLVEDVDKSP</sequence>